<feature type="signal peptide" evidence="9">
    <location>
        <begin position="1"/>
        <end position="27"/>
    </location>
</feature>
<evidence type="ECO:0000256" key="9">
    <source>
        <dbReference type="SAM" id="SignalP"/>
    </source>
</evidence>
<sequence length="639" mass="72954">MPSLHRSLTTLFLLVLLASWPAGTTIAQKTFVFDPSQEAISLKAHFSVFEDSTGKYTAEELLNHRDLFQPLQGFAPRKQTNSFWLITRFSSTAQTGATIYFNHLSFADLYILADTPGASRTHQRAGSLRPIGDITTGDSRFDLSFKVDRNTPYILLIKSRHTKNYPPIVDFYLSERYRFLQASYNSKLNDLWPQGASALLFLYILLRWVSTRHRPFIWLMLFVGAFNLYGIALNRYLIDWFFSSTPLVGWLLVQHFLHLGLVGLYLLLFDSWELKNKNPLLYKWGKFFVYGLILLSVSVFLLNYYTSNYQLSAKLTINFLLLLVAYSVVLLVRVWKQLDKHELLLAYGLIVFMLANILCSACVYSWGEQAYTIIPGITKAVSIFIAFLFLMGLNGRLRQNSLDKTRYLKELTLLQQHQNELLEENVNHRTKELSQRNAHIEILMNELNHRVKNNLQLLYSLNSLRLSTKDNTDAEGILKDNISRIKAMMLVNENLQLDDNDQLFSLKPFIESIIAHSSQIFKTEDSVTFKASIPRDLILESSLGLPLGLILSELIINSCKHAFSNTASPEISIHVHNQANTWFMSYSDNGSGLAENAPVSFGTKLIRDLARQIRAKMDIVNDNGLTYTFTFSTTAPCVS</sequence>
<feature type="transmembrane region" description="Helical" evidence="8">
    <location>
        <begin position="311"/>
        <end position="332"/>
    </location>
</feature>
<evidence type="ECO:0000256" key="7">
    <source>
        <dbReference type="ARBA" id="ARBA00022840"/>
    </source>
</evidence>
<evidence type="ECO:0000259" key="11">
    <source>
        <dbReference type="Pfam" id="PF07696"/>
    </source>
</evidence>
<feature type="chain" id="PRO_5042514322" description="histidine kinase" evidence="9">
    <location>
        <begin position="28"/>
        <end position="639"/>
    </location>
</feature>
<organism evidence="12 13">
    <name type="scientific">Candidatus Pseudobacter hemicellulosilyticus</name>
    <dbReference type="NCBI Taxonomy" id="3121375"/>
    <lineage>
        <taxon>Bacteria</taxon>
        <taxon>Pseudomonadati</taxon>
        <taxon>Bacteroidota</taxon>
        <taxon>Chitinophagia</taxon>
        <taxon>Chitinophagales</taxon>
        <taxon>Chitinophagaceae</taxon>
        <taxon>Pseudobacter</taxon>
    </lineage>
</organism>
<feature type="transmembrane region" description="Helical" evidence="8">
    <location>
        <begin position="373"/>
        <end position="393"/>
    </location>
</feature>
<dbReference type="GO" id="GO:0004673">
    <property type="term" value="F:protein histidine kinase activity"/>
    <property type="evidence" value="ECO:0007669"/>
    <property type="project" value="UniProtKB-EC"/>
</dbReference>
<evidence type="ECO:0000313" key="13">
    <source>
        <dbReference type="Proteomes" id="UP001220610"/>
    </source>
</evidence>
<evidence type="ECO:0000256" key="4">
    <source>
        <dbReference type="ARBA" id="ARBA00022679"/>
    </source>
</evidence>
<dbReference type="GO" id="GO:0005524">
    <property type="term" value="F:ATP binding"/>
    <property type="evidence" value="ECO:0007669"/>
    <property type="project" value="UniProtKB-KW"/>
</dbReference>
<evidence type="ECO:0000256" key="5">
    <source>
        <dbReference type="ARBA" id="ARBA00022741"/>
    </source>
</evidence>
<evidence type="ECO:0000256" key="6">
    <source>
        <dbReference type="ARBA" id="ARBA00022777"/>
    </source>
</evidence>
<keyword evidence="8" id="KW-0812">Transmembrane</keyword>
<gene>
    <name evidence="12" type="ORF">P0Y53_13140</name>
</gene>
<dbReference type="Gene3D" id="3.30.565.10">
    <property type="entry name" value="Histidine kinase-like ATPase, C-terminal domain"/>
    <property type="match status" value="1"/>
</dbReference>
<dbReference type="PANTHER" id="PTHR41523:SF8">
    <property type="entry name" value="ETHYLENE RESPONSE SENSOR PROTEIN"/>
    <property type="match status" value="1"/>
</dbReference>
<proteinExistence type="predicted"/>
<feature type="transmembrane region" description="Helical" evidence="8">
    <location>
        <begin position="344"/>
        <end position="367"/>
    </location>
</feature>
<keyword evidence="4" id="KW-0808">Transferase</keyword>
<evidence type="ECO:0000313" key="12">
    <source>
        <dbReference type="EMBL" id="WEK33430.1"/>
    </source>
</evidence>
<comment type="catalytic activity">
    <reaction evidence="1">
        <text>ATP + protein L-histidine = ADP + protein N-phospho-L-histidine.</text>
        <dbReference type="EC" id="2.7.13.3"/>
    </reaction>
</comment>
<dbReference type="InterPro" id="IPR011495">
    <property type="entry name" value="Sig_transdc_His_kin_sub2_dim/P"/>
</dbReference>
<evidence type="ECO:0000256" key="1">
    <source>
        <dbReference type="ARBA" id="ARBA00000085"/>
    </source>
</evidence>
<feature type="transmembrane region" description="Helical" evidence="8">
    <location>
        <begin position="287"/>
        <end position="305"/>
    </location>
</feature>
<evidence type="ECO:0000256" key="3">
    <source>
        <dbReference type="ARBA" id="ARBA00022553"/>
    </source>
</evidence>
<feature type="transmembrane region" description="Helical" evidence="8">
    <location>
        <begin position="216"/>
        <end position="236"/>
    </location>
</feature>
<evidence type="ECO:0000256" key="2">
    <source>
        <dbReference type="ARBA" id="ARBA00012438"/>
    </source>
</evidence>
<dbReference type="InterPro" id="IPR011622">
    <property type="entry name" value="7TMR_DISM_rcpt_extracell_dom2"/>
</dbReference>
<dbReference type="Pfam" id="PF07568">
    <property type="entry name" value="HisKA_2"/>
    <property type="match status" value="1"/>
</dbReference>
<dbReference type="SUPFAM" id="SSF55874">
    <property type="entry name" value="ATPase domain of HSP90 chaperone/DNA topoisomerase II/histidine kinase"/>
    <property type="match status" value="1"/>
</dbReference>
<keyword evidence="8" id="KW-1133">Transmembrane helix</keyword>
<dbReference type="EMBL" id="CP119311">
    <property type="protein sequence ID" value="WEK33430.1"/>
    <property type="molecule type" value="Genomic_DNA"/>
</dbReference>
<accession>A0AAJ5WMN2</accession>
<keyword evidence="5" id="KW-0547">Nucleotide-binding</keyword>
<dbReference type="Gene3D" id="2.60.40.2380">
    <property type="match status" value="1"/>
</dbReference>
<evidence type="ECO:0000259" key="10">
    <source>
        <dbReference type="Pfam" id="PF07568"/>
    </source>
</evidence>
<dbReference type="PANTHER" id="PTHR41523">
    <property type="entry name" value="TWO-COMPONENT SYSTEM SENSOR PROTEIN"/>
    <property type="match status" value="1"/>
</dbReference>
<feature type="transmembrane region" description="Helical" evidence="8">
    <location>
        <begin position="248"/>
        <end position="267"/>
    </location>
</feature>
<feature type="domain" description="7TM-DISM receptor extracellular" evidence="11">
    <location>
        <begin position="44"/>
        <end position="166"/>
    </location>
</feature>
<reference evidence="12" key="1">
    <citation type="submission" date="2023-03" db="EMBL/GenBank/DDBJ databases">
        <title>Andean soil-derived lignocellulolytic bacterial consortium as a source of novel taxa and putative plastic-active enzymes.</title>
        <authorList>
            <person name="Diaz-Garcia L."/>
            <person name="Chuvochina M."/>
            <person name="Feuerriegel G."/>
            <person name="Bunk B."/>
            <person name="Sproer C."/>
            <person name="Streit W.R."/>
            <person name="Rodriguez L.M."/>
            <person name="Overmann J."/>
            <person name="Jimenez D.J."/>
        </authorList>
    </citation>
    <scope>NUCLEOTIDE SEQUENCE</scope>
    <source>
        <strain evidence="12">MAG 7</strain>
    </source>
</reference>
<keyword evidence="3" id="KW-0597">Phosphoprotein</keyword>
<keyword evidence="7" id="KW-0067">ATP-binding</keyword>
<dbReference type="EC" id="2.7.13.3" evidence="2"/>
<keyword evidence="9" id="KW-0732">Signal</keyword>
<name>A0AAJ5WMN2_9BACT</name>
<keyword evidence="8" id="KW-0472">Membrane</keyword>
<dbReference type="Proteomes" id="UP001220610">
    <property type="component" value="Chromosome"/>
</dbReference>
<keyword evidence="6 12" id="KW-0418">Kinase</keyword>
<dbReference type="InterPro" id="IPR036890">
    <property type="entry name" value="HATPase_C_sf"/>
</dbReference>
<feature type="domain" description="Signal transduction histidine kinase subgroup 2 dimerisation and phosphoacceptor" evidence="10">
    <location>
        <begin position="446"/>
        <end position="518"/>
    </location>
</feature>
<dbReference type="Pfam" id="PF07696">
    <property type="entry name" value="7TMR-DISMED2"/>
    <property type="match status" value="1"/>
</dbReference>
<evidence type="ECO:0000256" key="8">
    <source>
        <dbReference type="SAM" id="Phobius"/>
    </source>
</evidence>
<protein>
    <recommendedName>
        <fullName evidence="2">histidine kinase</fullName>
        <ecNumber evidence="2">2.7.13.3</ecNumber>
    </recommendedName>
</protein>
<dbReference type="AlphaFoldDB" id="A0AAJ5WMN2"/>